<dbReference type="AlphaFoldDB" id="A0A0F9RQU6"/>
<dbReference type="Pfam" id="PF24192">
    <property type="entry name" value="DUF7417"/>
    <property type="match status" value="1"/>
</dbReference>
<reference evidence="2" key="1">
    <citation type="journal article" date="2015" name="Nature">
        <title>Complex archaea that bridge the gap between prokaryotes and eukaryotes.</title>
        <authorList>
            <person name="Spang A."/>
            <person name="Saw J.H."/>
            <person name="Jorgensen S.L."/>
            <person name="Zaremba-Niedzwiedzka K."/>
            <person name="Martijn J."/>
            <person name="Lind A.E."/>
            <person name="van Eijk R."/>
            <person name="Schleper C."/>
            <person name="Guy L."/>
            <person name="Ettema T.J."/>
        </authorList>
    </citation>
    <scope>NUCLEOTIDE SEQUENCE</scope>
</reference>
<name>A0A0F9RQU6_9ZZZZ</name>
<evidence type="ECO:0000313" key="2">
    <source>
        <dbReference type="EMBL" id="KKN52232.1"/>
    </source>
</evidence>
<dbReference type="InterPro" id="IPR055840">
    <property type="entry name" value="DUF7417"/>
</dbReference>
<organism evidence="2">
    <name type="scientific">marine sediment metagenome</name>
    <dbReference type="NCBI Taxonomy" id="412755"/>
    <lineage>
        <taxon>unclassified sequences</taxon>
        <taxon>metagenomes</taxon>
        <taxon>ecological metagenomes</taxon>
    </lineage>
</organism>
<dbReference type="EMBL" id="LAZR01001027">
    <property type="protein sequence ID" value="KKN52232.1"/>
    <property type="molecule type" value="Genomic_DNA"/>
</dbReference>
<comment type="caution">
    <text evidence="2">The sequence shown here is derived from an EMBL/GenBank/DDBJ whole genome shotgun (WGS) entry which is preliminary data.</text>
</comment>
<accession>A0A0F9RQU6</accession>
<proteinExistence type="predicted"/>
<feature type="domain" description="DUF7417" evidence="1">
    <location>
        <begin position="6"/>
        <end position="53"/>
    </location>
</feature>
<protein>
    <recommendedName>
        <fullName evidence="1">DUF7417 domain-containing protein</fullName>
    </recommendedName>
</protein>
<evidence type="ECO:0000259" key="1">
    <source>
        <dbReference type="Pfam" id="PF24192"/>
    </source>
</evidence>
<sequence length="55" mass="6157">MPIIDKILNFEAGEMEEEEMVEFFQELIDNGMAWTLQGSYGRMASSLIDAGHCSA</sequence>
<gene>
    <name evidence="2" type="ORF">LCGC14_0614520</name>
</gene>